<reference evidence="3 4" key="1">
    <citation type="submission" date="2020-07" db="EMBL/GenBank/DDBJ databases">
        <title>Gai3-2, isolated from salt lake.</title>
        <authorList>
            <person name="Cui H."/>
            <person name="Shi X."/>
        </authorList>
    </citation>
    <scope>NUCLEOTIDE SEQUENCE [LARGE SCALE GENOMIC DNA]</scope>
    <source>
        <strain evidence="3 4">Gai3-2</strain>
    </source>
</reference>
<keyword evidence="4" id="KW-1185">Reference proteome</keyword>
<dbReference type="SUPFAM" id="SSF53756">
    <property type="entry name" value="UDP-Glycosyltransferase/glycogen phosphorylase"/>
    <property type="match status" value="1"/>
</dbReference>
<dbReference type="GeneID" id="56030094"/>
<feature type="domain" description="Glycosyltransferase subfamily 4-like N-terminal" evidence="2">
    <location>
        <begin position="4"/>
        <end position="141"/>
    </location>
</feature>
<dbReference type="PANTHER" id="PTHR45947:SF15">
    <property type="entry name" value="TEICHURONIC ACID BIOSYNTHESIS GLYCOSYLTRANSFERASE TUAC-RELATED"/>
    <property type="match status" value="1"/>
</dbReference>
<proteinExistence type="predicted"/>
<gene>
    <name evidence="3" type="ORF">HUG10_14635</name>
</gene>
<dbReference type="EMBL" id="CP058529">
    <property type="protein sequence ID" value="QLG28701.1"/>
    <property type="molecule type" value="Genomic_DNA"/>
</dbReference>
<evidence type="ECO:0000256" key="1">
    <source>
        <dbReference type="SAM" id="MobiDB-lite"/>
    </source>
</evidence>
<protein>
    <submittedName>
        <fullName evidence="3">Glycosyltransferase family 4 protein</fullName>
    </submittedName>
</protein>
<name>A0A7D5K2B6_9EURY</name>
<organism evidence="3 4">
    <name type="scientific">Halorarum halophilum</name>
    <dbReference type="NCBI Taxonomy" id="2743090"/>
    <lineage>
        <taxon>Archaea</taxon>
        <taxon>Methanobacteriati</taxon>
        <taxon>Methanobacteriota</taxon>
        <taxon>Stenosarchaea group</taxon>
        <taxon>Halobacteria</taxon>
        <taxon>Halobacteriales</taxon>
        <taxon>Haloferacaceae</taxon>
        <taxon>Halorarum</taxon>
    </lineage>
</organism>
<evidence type="ECO:0000259" key="2">
    <source>
        <dbReference type="Pfam" id="PF13439"/>
    </source>
</evidence>
<dbReference type="OrthoDB" id="193395at2157"/>
<dbReference type="CDD" id="cd03801">
    <property type="entry name" value="GT4_PimA-like"/>
    <property type="match status" value="1"/>
</dbReference>
<sequence>MTRVLNLVTKAEARFYDQQVRVLDRRGTDCTTVPVPGRHDPGPDAASRSVLDYIRFYPTVLRRSVGDYDLVHANSGLTAPAALAQPRRPVVCSLWGTELTNRYGPVTRACAGRCDAVVVMSERMARTLDRECFVVPHGVDRSLFSPQDRAAARDELGWEPSARHVLFPYSPRRVVKDYPRARRLVDRAAERVDADVRLQTLSGEPHERVSTAMNAADTLILTSEQEGSPNSVKEALACDLPVVSTPVGDVPERLDGVSPSTVGDTDAELVDGLVSILQNPRRSNGREAVEPVSLERMAERLEAIYADVLDGRRDHDPANGDESVPVRRYDPDTGRVSRVELPA</sequence>
<dbReference type="Pfam" id="PF13692">
    <property type="entry name" value="Glyco_trans_1_4"/>
    <property type="match status" value="1"/>
</dbReference>
<accession>A0A7D5K2B6</accession>
<keyword evidence="3" id="KW-0808">Transferase</keyword>
<dbReference type="GO" id="GO:0016757">
    <property type="term" value="F:glycosyltransferase activity"/>
    <property type="evidence" value="ECO:0007669"/>
    <property type="project" value="TreeGrafter"/>
</dbReference>
<dbReference type="Pfam" id="PF13439">
    <property type="entry name" value="Glyco_transf_4"/>
    <property type="match status" value="1"/>
</dbReference>
<dbReference type="PANTHER" id="PTHR45947">
    <property type="entry name" value="SULFOQUINOVOSYL TRANSFERASE SQD2"/>
    <property type="match status" value="1"/>
</dbReference>
<dbReference type="AlphaFoldDB" id="A0A7D5K2B6"/>
<dbReference type="Proteomes" id="UP000509750">
    <property type="component" value="Chromosome"/>
</dbReference>
<evidence type="ECO:0000313" key="3">
    <source>
        <dbReference type="EMBL" id="QLG28701.1"/>
    </source>
</evidence>
<dbReference type="InterPro" id="IPR050194">
    <property type="entry name" value="Glycosyltransferase_grp1"/>
</dbReference>
<dbReference type="Gene3D" id="3.40.50.2000">
    <property type="entry name" value="Glycogen Phosphorylase B"/>
    <property type="match status" value="3"/>
</dbReference>
<evidence type="ECO:0000313" key="4">
    <source>
        <dbReference type="Proteomes" id="UP000509750"/>
    </source>
</evidence>
<feature type="region of interest" description="Disordered" evidence="1">
    <location>
        <begin position="311"/>
        <end position="343"/>
    </location>
</feature>
<dbReference type="RefSeq" id="WP_179170275.1">
    <property type="nucleotide sequence ID" value="NZ_CP058529.1"/>
</dbReference>
<dbReference type="InterPro" id="IPR028098">
    <property type="entry name" value="Glyco_trans_4-like_N"/>
</dbReference>
<dbReference type="KEGG" id="halg:HUG10_14635"/>